<keyword evidence="1" id="KW-1133">Transmembrane helix</keyword>
<dbReference type="AlphaFoldDB" id="A0A1F5SM77"/>
<feature type="transmembrane region" description="Helical" evidence="1">
    <location>
        <begin position="131"/>
        <end position="150"/>
    </location>
</feature>
<evidence type="ECO:0000256" key="1">
    <source>
        <dbReference type="SAM" id="Phobius"/>
    </source>
</evidence>
<dbReference type="EMBL" id="MFGB01000007">
    <property type="protein sequence ID" value="OGF27543.1"/>
    <property type="molecule type" value="Genomic_DNA"/>
</dbReference>
<evidence type="ECO:0000313" key="2">
    <source>
        <dbReference type="EMBL" id="OGF27543.1"/>
    </source>
</evidence>
<reference evidence="2 3" key="1">
    <citation type="journal article" date="2016" name="Nat. Commun.">
        <title>Thousands of microbial genomes shed light on interconnected biogeochemical processes in an aquifer system.</title>
        <authorList>
            <person name="Anantharaman K."/>
            <person name="Brown C.T."/>
            <person name="Hug L.A."/>
            <person name="Sharon I."/>
            <person name="Castelle C.J."/>
            <person name="Probst A.J."/>
            <person name="Thomas B.C."/>
            <person name="Singh A."/>
            <person name="Wilkins M.J."/>
            <person name="Karaoz U."/>
            <person name="Brodie E.L."/>
            <person name="Williams K.H."/>
            <person name="Hubbard S.S."/>
            <person name="Banfield J.F."/>
        </authorList>
    </citation>
    <scope>NUCLEOTIDE SEQUENCE [LARGE SCALE GENOMIC DNA]</scope>
</reference>
<dbReference type="STRING" id="1797994.A2227_01715"/>
<feature type="transmembrane region" description="Helical" evidence="1">
    <location>
        <begin position="40"/>
        <end position="63"/>
    </location>
</feature>
<accession>A0A1F5SM77</accession>
<name>A0A1F5SM77_9BACT</name>
<evidence type="ECO:0008006" key="4">
    <source>
        <dbReference type="Google" id="ProtNLM"/>
    </source>
</evidence>
<comment type="caution">
    <text evidence="2">The sequence shown here is derived from an EMBL/GenBank/DDBJ whole genome shotgun (WGS) entry which is preliminary data.</text>
</comment>
<organism evidence="2 3">
    <name type="scientific">Candidatus Falkowbacteria bacterium RIFOXYA2_FULL_47_19</name>
    <dbReference type="NCBI Taxonomy" id="1797994"/>
    <lineage>
        <taxon>Bacteria</taxon>
        <taxon>Candidatus Falkowiibacteriota</taxon>
    </lineage>
</organism>
<proteinExistence type="predicted"/>
<sequence>MSQSQTTASAEARAGGPINRKISPVAVLLKESWVLYKNNFWRFVGMLLVPLLGLLPLAIIFILNGVLTFLNNGNIVLLFLRYLLILLGAGSVVFLVVIAIISRAGLFVMVKNAGERPTVKGSFLEAKKISWKFFATSVITAVFVFLWTLLLVVPGIIAAINYGFALWFLVYEGVGGVSAIKRSRELVRGYWWAVAGRLLLLQALFFLLIVLPLTFTKNETFVVIWNFVSQIVSFAFMPFVLIYSHLIYQNLRKIKL</sequence>
<feature type="transmembrane region" description="Helical" evidence="1">
    <location>
        <begin position="223"/>
        <end position="248"/>
    </location>
</feature>
<protein>
    <recommendedName>
        <fullName evidence="4">Glycerophosphoryl diester phosphodiesterase membrane domain-containing protein</fullName>
    </recommendedName>
</protein>
<feature type="transmembrane region" description="Helical" evidence="1">
    <location>
        <begin position="189"/>
        <end position="211"/>
    </location>
</feature>
<evidence type="ECO:0000313" key="3">
    <source>
        <dbReference type="Proteomes" id="UP000178367"/>
    </source>
</evidence>
<gene>
    <name evidence="2" type="ORF">A2227_01715</name>
</gene>
<keyword evidence="1" id="KW-0472">Membrane</keyword>
<dbReference type="Proteomes" id="UP000178367">
    <property type="component" value="Unassembled WGS sequence"/>
</dbReference>
<feature type="transmembrane region" description="Helical" evidence="1">
    <location>
        <begin position="83"/>
        <end position="110"/>
    </location>
</feature>
<keyword evidence="1" id="KW-0812">Transmembrane</keyword>
<feature type="transmembrane region" description="Helical" evidence="1">
    <location>
        <begin position="156"/>
        <end position="177"/>
    </location>
</feature>